<comment type="similarity">
    <text evidence="5">Belongs to the zinc-containing alcohol dehydrogenase family.</text>
</comment>
<dbReference type="PANTHER" id="PTHR42813:SF2">
    <property type="entry name" value="DEHYDROGENASE, ZINC-CONTAINING, PUTATIVE (AFU_ORTHOLOGUE AFUA_2G02810)-RELATED"/>
    <property type="match status" value="1"/>
</dbReference>
<dbReference type="Proteomes" id="UP000270230">
    <property type="component" value="Unassembled WGS sequence"/>
</dbReference>
<dbReference type="InterPro" id="IPR036291">
    <property type="entry name" value="NAD(P)-bd_dom_sf"/>
</dbReference>
<name>A0A3M7D1R7_HORWE</name>
<evidence type="ECO:0000313" key="8">
    <source>
        <dbReference type="EMBL" id="RMY58202.1"/>
    </source>
</evidence>
<dbReference type="SUPFAM" id="SSF50129">
    <property type="entry name" value="GroES-like"/>
    <property type="match status" value="1"/>
</dbReference>
<dbReference type="InterPro" id="IPR002328">
    <property type="entry name" value="ADH_Zn_CS"/>
</dbReference>
<comment type="caution">
    <text evidence="8">The sequence shown here is derived from an EMBL/GenBank/DDBJ whole genome shotgun (WGS) entry which is preliminary data.</text>
</comment>
<dbReference type="InterPro" id="IPR013149">
    <property type="entry name" value="ADH-like_C"/>
</dbReference>
<keyword evidence="3 5" id="KW-0862">Zinc</keyword>
<evidence type="ECO:0000256" key="1">
    <source>
        <dbReference type="ARBA" id="ARBA00001947"/>
    </source>
</evidence>
<keyword evidence="4" id="KW-0560">Oxidoreductase</keyword>
<dbReference type="Gene3D" id="3.40.50.720">
    <property type="entry name" value="NAD(P)-binding Rossmann-like Domain"/>
    <property type="match status" value="1"/>
</dbReference>
<dbReference type="Pfam" id="PF08240">
    <property type="entry name" value="ADH_N"/>
    <property type="match status" value="1"/>
</dbReference>
<protein>
    <recommendedName>
        <fullName evidence="10">Enoyl reductase (ER) domain-containing protein</fullName>
    </recommendedName>
</protein>
<dbReference type="Gene3D" id="3.90.180.10">
    <property type="entry name" value="Medium-chain alcohol dehydrogenases, catalytic domain"/>
    <property type="match status" value="1"/>
</dbReference>
<dbReference type="AlphaFoldDB" id="A0A3M7D1R7"/>
<dbReference type="VEuPathDB" id="FungiDB:BTJ68_13830"/>
<dbReference type="InterPro" id="IPR013154">
    <property type="entry name" value="ADH-like_N"/>
</dbReference>
<dbReference type="OrthoDB" id="442947at2759"/>
<proteinExistence type="inferred from homology"/>
<dbReference type="SUPFAM" id="SSF51735">
    <property type="entry name" value="NAD(P)-binding Rossmann-fold domains"/>
    <property type="match status" value="1"/>
</dbReference>
<accession>A0A3M7D1R7</accession>
<reference evidence="8 9" key="1">
    <citation type="journal article" date="2018" name="BMC Genomics">
        <title>Genomic evidence for intraspecific hybridization in a clonal and extremely halotolerant yeast.</title>
        <authorList>
            <person name="Gostincar C."/>
            <person name="Stajich J.E."/>
            <person name="Zupancic J."/>
            <person name="Zalar P."/>
            <person name="Gunde-Cimerman N."/>
        </authorList>
    </citation>
    <scope>NUCLEOTIDE SEQUENCE [LARGE SCALE GENOMIC DNA]</scope>
    <source>
        <strain evidence="8 9">EXF-151</strain>
    </source>
</reference>
<gene>
    <name evidence="8" type="ORF">D0865_02732</name>
</gene>
<evidence type="ECO:0000256" key="5">
    <source>
        <dbReference type="RuleBase" id="RU361277"/>
    </source>
</evidence>
<evidence type="ECO:0000259" key="7">
    <source>
        <dbReference type="Pfam" id="PF08240"/>
    </source>
</evidence>
<dbReference type="PANTHER" id="PTHR42813">
    <property type="entry name" value="ZINC-TYPE ALCOHOL DEHYDROGENASE-LIKE"/>
    <property type="match status" value="1"/>
</dbReference>
<evidence type="ECO:0000256" key="2">
    <source>
        <dbReference type="ARBA" id="ARBA00022723"/>
    </source>
</evidence>
<sequence length="330" mass="35834">MTVGRAHDVVVKVHAAGLCGSDLYLFRGHEPTDGSEIVMGHEFVGEIVAAGDDVRSLKVGDRVVSPFTVSCGNCFYCANMHSSRCFQSQLFGSERLDGAQAEYIRVPLAETTLFKAPLDLSDNALLLMSDIFPTGFYGVQNAFASLRPQECAASVAVVIGCGPVSMCAIVATLEYNVKHLFAIDIVESRLKIAENLGAIPLNLQDGETSMLNAIAAITQGRGADVVVEVVGQEPALRLAYDIVRPFGCISSIGAHFSSMPSSAAEGYNKNVTLRMGRCPVRLIFARALDALLKRQHVFKFMFEHKMSLIDASKAYELFDKNQVQKIIFET</sequence>
<evidence type="ECO:0000256" key="3">
    <source>
        <dbReference type="ARBA" id="ARBA00022833"/>
    </source>
</evidence>
<organism evidence="8 9">
    <name type="scientific">Hortaea werneckii</name>
    <name type="common">Black yeast</name>
    <name type="synonym">Cladosporium werneckii</name>
    <dbReference type="NCBI Taxonomy" id="91943"/>
    <lineage>
        <taxon>Eukaryota</taxon>
        <taxon>Fungi</taxon>
        <taxon>Dikarya</taxon>
        <taxon>Ascomycota</taxon>
        <taxon>Pezizomycotina</taxon>
        <taxon>Dothideomycetes</taxon>
        <taxon>Dothideomycetidae</taxon>
        <taxon>Mycosphaerellales</taxon>
        <taxon>Teratosphaeriaceae</taxon>
        <taxon>Hortaea</taxon>
    </lineage>
</organism>
<dbReference type="GO" id="GO:0016491">
    <property type="term" value="F:oxidoreductase activity"/>
    <property type="evidence" value="ECO:0007669"/>
    <property type="project" value="UniProtKB-KW"/>
</dbReference>
<keyword evidence="2 5" id="KW-0479">Metal-binding</keyword>
<evidence type="ECO:0008006" key="10">
    <source>
        <dbReference type="Google" id="ProtNLM"/>
    </source>
</evidence>
<dbReference type="Pfam" id="PF00107">
    <property type="entry name" value="ADH_zinc_N"/>
    <property type="match status" value="1"/>
</dbReference>
<dbReference type="PROSITE" id="PS00059">
    <property type="entry name" value="ADH_ZINC"/>
    <property type="match status" value="1"/>
</dbReference>
<evidence type="ECO:0000259" key="6">
    <source>
        <dbReference type="Pfam" id="PF00107"/>
    </source>
</evidence>
<evidence type="ECO:0000256" key="4">
    <source>
        <dbReference type="ARBA" id="ARBA00023002"/>
    </source>
</evidence>
<feature type="domain" description="Alcohol dehydrogenase-like C-terminal" evidence="6">
    <location>
        <begin position="163"/>
        <end position="273"/>
    </location>
</feature>
<dbReference type="InterPro" id="IPR011032">
    <property type="entry name" value="GroES-like_sf"/>
</dbReference>
<dbReference type="EMBL" id="QWIN01000139">
    <property type="protein sequence ID" value="RMY58202.1"/>
    <property type="molecule type" value="Genomic_DNA"/>
</dbReference>
<feature type="domain" description="Alcohol dehydrogenase-like N-terminal" evidence="7">
    <location>
        <begin position="6"/>
        <end position="110"/>
    </location>
</feature>
<dbReference type="GO" id="GO:0008270">
    <property type="term" value="F:zinc ion binding"/>
    <property type="evidence" value="ECO:0007669"/>
    <property type="project" value="InterPro"/>
</dbReference>
<evidence type="ECO:0000313" key="9">
    <source>
        <dbReference type="Proteomes" id="UP000270230"/>
    </source>
</evidence>
<comment type="cofactor">
    <cofactor evidence="1 5">
        <name>Zn(2+)</name>
        <dbReference type="ChEBI" id="CHEBI:29105"/>
    </cofactor>
</comment>